<dbReference type="EMBL" id="LJIG01022497">
    <property type="protein sequence ID" value="KRT80259.1"/>
    <property type="molecule type" value="Genomic_DNA"/>
</dbReference>
<dbReference type="SUPFAM" id="SSF57716">
    <property type="entry name" value="Glucocorticoid receptor-like (DNA-binding domain)"/>
    <property type="match status" value="1"/>
</dbReference>
<dbReference type="AlphaFoldDB" id="A0A0T6AYJ3"/>
<sequence>RNKVIHMSTQIGFEGRTRVNALSMDTMFDLADCCRTCLRLECSLTPTNSSDSDSIKFCDKLAACISGIMWAKEGLPSFICAMCIEKLRIAYDFRTVCLQSDQALQRYTNHLQGEAKDQSSNRSLTTPTKFEYTISTVTQDGLPCIIEEPQKYLHLEHFLDNEELLKSEQLGETTQSSRSSTPERNNSGGFITSEDGGQTVNRIKGTLDTPQIQEEMVFALIPELNFK</sequence>
<feature type="non-terminal residue" evidence="4">
    <location>
        <position position="1"/>
    </location>
</feature>
<evidence type="ECO:0000259" key="3">
    <source>
        <dbReference type="PROSITE" id="PS51915"/>
    </source>
</evidence>
<name>A0A0T6AYJ3_9SCAR</name>
<feature type="compositionally biased region" description="Polar residues" evidence="2">
    <location>
        <begin position="170"/>
        <end position="201"/>
    </location>
</feature>
<evidence type="ECO:0000313" key="5">
    <source>
        <dbReference type="Proteomes" id="UP000051574"/>
    </source>
</evidence>
<dbReference type="InterPro" id="IPR012934">
    <property type="entry name" value="Znf_AD"/>
</dbReference>
<evidence type="ECO:0000313" key="4">
    <source>
        <dbReference type="EMBL" id="KRT80259.1"/>
    </source>
</evidence>
<dbReference type="Proteomes" id="UP000051574">
    <property type="component" value="Unassembled WGS sequence"/>
</dbReference>
<feature type="region of interest" description="Disordered" evidence="2">
    <location>
        <begin position="169"/>
        <end position="202"/>
    </location>
</feature>
<evidence type="ECO:0000256" key="2">
    <source>
        <dbReference type="SAM" id="MobiDB-lite"/>
    </source>
</evidence>
<dbReference type="PROSITE" id="PS51915">
    <property type="entry name" value="ZAD"/>
    <property type="match status" value="1"/>
</dbReference>
<dbReference type="SMART" id="SM00868">
    <property type="entry name" value="zf-AD"/>
    <property type="match status" value="1"/>
</dbReference>
<comment type="caution">
    <text evidence="4">The sequence shown here is derived from an EMBL/GenBank/DDBJ whole genome shotgun (WGS) entry which is preliminary data.</text>
</comment>
<dbReference type="OrthoDB" id="6077919at2759"/>
<evidence type="ECO:0000256" key="1">
    <source>
        <dbReference type="PROSITE-ProRule" id="PRU01263"/>
    </source>
</evidence>
<feature type="binding site" evidence="1">
    <location>
        <position position="83"/>
    </location>
    <ligand>
        <name>Zn(2+)</name>
        <dbReference type="ChEBI" id="CHEBI:29105"/>
    </ligand>
</feature>
<feature type="binding site" evidence="1">
    <location>
        <position position="80"/>
    </location>
    <ligand>
        <name>Zn(2+)</name>
        <dbReference type="ChEBI" id="CHEBI:29105"/>
    </ligand>
</feature>
<feature type="binding site" evidence="1">
    <location>
        <position position="37"/>
    </location>
    <ligand>
        <name>Zn(2+)</name>
        <dbReference type="ChEBI" id="CHEBI:29105"/>
    </ligand>
</feature>
<accession>A0A0T6AYJ3</accession>
<dbReference type="GO" id="GO:0005634">
    <property type="term" value="C:nucleus"/>
    <property type="evidence" value="ECO:0007669"/>
    <property type="project" value="InterPro"/>
</dbReference>
<gene>
    <name evidence="4" type="ORF">AMK59_8055</name>
</gene>
<feature type="binding site" evidence="1">
    <location>
        <position position="34"/>
    </location>
    <ligand>
        <name>Zn(2+)</name>
        <dbReference type="ChEBI" id="CHEBI:29105"/>
    </ligand>
</feature>
<reference evidence="4 5" key="1">
    <citation type="submission" date="2015-09" db="EMBL/GenBank/DDBJ databases">
        <title>Draft genome of the scarab beetle Oryctes borbonicus.</title>
        <authorList>
            <person name="Meyer J.M."/>
            <person name="Markov G.V."/>
            <person name="Baskaran P."/>
            <person name="Herrmann M."/>
            <person name="Sommer R.J."/>
            <person name="Roedelsperger C."/>
        </authorList>
    </citation>
    <scope>NUCLEOTIDE SEQUENCE [LARGE SCALE GENOMIC DNA]</scope>
    <source>
        <strain evidence="4">OB123</strain>
        <tissue evidence="4">Whole animal</tissue>
    </source>
</reference>
<keyword evidence="1" id="KW-0862">Zinc</keyword>
<keyword evidence="5" id="KW-1185">Reference proteome</keyword>
<protein>
    <submittedName>
        <fullName evidence="4">Zinc-finger associated domain containing protein</fullName>
    </submittedName>
</protein>
<dbReference type="Pfam" id="PF07776">
    <property type="entry name" value="zf-AD"/>
    <property type="match status" value="1"/>
</dbReference>
<keyword evidence="1" id="KW-0479">Metal-binding</keyword>
<proteinExistence type="predicted"/>
<feature type="domain" description="ZAD" evidence="3">
    <location>
        <begin position="32"/>
        <end position="107"/>
    </location>
</feature>
<keyword evidence="1 4" id="KW-0863">Zinc-finger</keyword>
<organism evidence="4 5">
    <name type="scientific">Oryctes borbonicus</name>
    <dbReference type="NCBI Taxonomy" id="1629725"/>
    <lineage>
        <taxon>Eukaryota</taxon>
        <taxon>Metazoa</taxon>
        <taxon>Ecdysozoa</taxon>
        <taxon>Arthropoda</taxon>
        <taxon>Hexapoda</taxon>
        <taxon>Insecta</taxon>
        <taxon>Pterygota</taxon>
        <taxon>Neoptera</taxon>
        <taxon>Endopterygota</taxon>
        <taxon>Coleoptera</taxon>
        <taxon>Polyphaga</taxon>
        <taxon>Scarabaeiformia</taxon>
        <taxon>Scarabaeidae</taxon>
        <taxon>Dynastinae</taxon>
        <taxon>Oryctes</taxon>
    </lineage>
</organism>
<dbReference type="GO" id="GO:0008270">
    <property type="term" value="F:zinc ion binding"/>
    <property type="evidence" value="ECO:0007669"/>
    <property type="project" value="UniProtKB-UniRule"/>
</dbReference>